<feature type="transmembrane region" description="Helical" evidence="1">
    <location>
        <begin position="6"/>
        <end position="33"/>
    </location>
</feature>
<gene>
    <name evidence="2" type="ORF">V5R04_04185</name>
</gene>
<keyword evidence="1" id="KW-1133">Transmembrane helix</keyword>
<sequence length="51" mass="5425">MVSASYDYIFLAVVIVLGIIVLGIAALVVAALIKYLRGNSREQRASGSDVE</sequence>
<evidence type="ECO:0000256" key="1">
    <source>
        <dbReference type="SAM" id="Phobius"/>
    </source>
</evidence>
<organism evidence="2">
    <name type="scientific">Jonesiaceae bacterium BS-20</name>
    <dbReference type="NCBI Taxonomy" id="3120821"/>
    <lineage>
        <taxon>Bacteria</taxon>
        <taxon>Bacillati</taxon>
        <taxon>Actinomycetota</taxon>
        <taxon>Actinomycetes</taxon>
        <taxon>Micrococcales</taxon>
        <taxon>Jonesiaceae</taxon>
    </lineage>
</organism>
<dbReference type="EMBL" id="CP146203">
    <property type="protein sequence ID" value="XBH22429.1"/>
    <property type="molecule type" value="Genomic_DNA"/>
</dbReference>
<name>A0AAU7DWP6_9MICO</name>
<proteinExistence type="predicted"/>
<dbReference type="AlphaFoldDB" id="A0AAU7DWP6"/>
<protein>
    <submittedName>
        <fullName evidence="2">Uncharacterized protein</fullName>
    </submittedName>
</protein>
<evidence type="ECO:0000313" key="2">
    <source>
        <dbReference type="EMBL" id="XBH22429.1"/>
    </source>
</evidence>
<reference evidence="2" key="1">
    <citation type="submission" date="2024-02" db="EMBL/GenBank/DDBJ databases">
        <title>Tomenella chthoni gen. nov. sp. nov., a member of the family Jonesiaceae isolated from bat guano.</title>
        <authorList>
            <person name="Miller S.L."/>
            <person name="King J."/>
            <person name="Sankaranarayanan K."/>
            <person name="Lawson P.A."/>
        </authorList>
    </citation>
    <scope>NUCLEOTIDE SEQUENCE</scope>
    <source>
        <strain evidence="2">BS-20</strain>
    </source>
</reference>
<accession>A0AAU7DWP6</accession>
<keyword evidence="1" id="KW-0812">Transmembrane</keyword>
<keyword evidence="1" id="KW-0472">Membrane</keyword>